<gene>
    <name evidence="1" type="ORF">D0436_21800</name>
</gene>
<dbReference type="AlphaFoldDB" id="A0A5B8R3B8"/>
<accession>A0A5B8R3B8</accession>
<evidence type="ECO:0000313" key="1">
    <source>
        <dbReference type="EMBL" id="QDZ92877.1"/>
    </source>
</evidence>
<dbReference type="EMBL" id="CP031775">
    <property type="protein sequence ID" value="QDZ92877.1"/>
    <property type="molecule type" value="Genomic_DNA"/>
</dbReference>
<protein>
    <submittedName>
        <fullName evidence="1">DUF2913 family protein</fullName>
    </submittedName>
</protein>
<name>A0A5B8R3B8_9GAMM</name>
<organism evidence="1">
    <name type="scientific">Shewanella decolorationis</name>
    <dbReference type="NCBI Taxonomy" id="256839"/>
    <lineage>
        <taxon>Bacteria</taxon>
        <taxon>Pseudomonadati</taxon>
        <taxon>Pseudomonadota</taxon>
        <taxon>Gammaproteobacteria</taxon>
        <taxon>Alteromonadales</taxon>
        <taxon>Shewanellaceae</taxon>
        <taxon>Shewanella</taxon>
    </lineage>
</organism>
<sequence>MNSYEEQLKTVFRSAQMHLYLTCAESGRFVPVQRRNEILIKRLKPFVDDKACREIKSHVKRVILLGRQGQDMEACINQMLSVINSSSVKYDRMMALAEWLVTAIDAIKEPIQFRTSEQPVTVDHNACEIRFNRVQIENCFNEDGRQIAPMIINYRYTSEDNLIALKTLFNSDYQLIECVVLTNNTADIFIIDSAHWMDAQ</sequence>
<reference evidence="1" key="1">
    <citation type="journal article" date="2019" name="Ecotoxicol. Environ. Saf.">
        <title>Microbial characterization of heavy metal resistant bacterial strains isolated from an electroplating wastewater treatment plant.</title>
        <authorList>
            <person name="Cai X."/>
            <person name="Zheng X."/>
            <person name="Zhang D."/>
            <person name="Iqbal W."/>
            <person name="Liu C."/>
            <person name="Yang B."/>
            <person name="Zhao X."/>
            <person name="Lu X."/>
            <person name="Mao Y."/>
        </authorList>
    </citation>
    <scope>NUCLEOTIDE SEQUENCE [LARGE SCALE GENOMIC DNA]</scope>
    <source>
        <strain evidence="1">Ni1-3</strain>
    </source>
</reference>
<proteinExistence type="predicted"/>
<dbReference type="RefSeq" id="WP_011711503.1">
    <property type="nucleotide sequence ID" value="NZ_CP076856.1"/>
</dbReference>